<accession>A0A834MFF1</accession>
<keyword evidence="3" id="KW-1185">Reference proteome</keyword>
<evidence type="ECO:0008006" key="4">
    <source>
        <dbReference type="Google" id="ProtNLM"/>
    </source>
</evidence>
<dbReference type="Proteomes" id="UP000625711">
    <property type="component" value="Unassembled WGS sequence"/>
</dbReference>
<evidence type="ECO:0000313" key="3">
    <source>
        <dbReference type="Proteomes" id="UP000625711"/>
    </source>
</evidence>
<dbReference type="Gene3D" id="1.20.890.10">
    <property type="entry name" value="cAMP-dependent protein kinase regulatory subunit, dimerization-anchoring domain"/>
    <property type="match status" value="1"/>
</dbReference>
<feature type="compositionally biased region" description="Basic and acidic residues" evidence="1">
    <location>
        <begin position="94"/>
        <end position="103"/>
    </location>
</feature>
<feature type="region of interest" description="Disordered" evidence="1">
    <location>
        <begin position="1"/>
        <end position="27"/>
    </location>
</feature>
<evidence type="ECO:0000256" key="1">
    <source>
        <dbReference type="SAM" id="MobiDB-lite"/>
    </source>
</evidence>
<dbReference type="AlphaFoldDB" id="A0A834MFF1"/>
<dbReference type="EMBL" id="JAACXV010000325">
    <property type="protein sequence ID" value="KAF7280021.1"/>
    <property type="molecule type" value="Genomic_DNA"/>
</dbReference>
<protein>
    <recommendedName>
        <fullName evidence="4">RIIa domain-containing protein</fullName>
    </recommendedName>
</protein>
<dbReference type="SUPFAM" id="SSF47391">
    <property type="entry name" value="Dimerization-anchoring domain of cAMP-dependent PK regulatory subunit"/>
    <property type="match status" value="1"/>
</dbReference>
<proteinExistence type="predicted"/>
<feature type="region of interest" description="Disordered" evidence="1">
    <location>
        <begin position="76"/>
        <end position="112"/>
    </location>
</feature>
<gene>
    <name evidence="2" type="ORF">GWI33_006455</name>
</gene>
<dbReference type="OrthoDB" id="417078at2759"/>
<organism evidence="2 3">
    <name type="scientific">Rhynchophorus ferrugineus</name>
    <name type="common">Red palm weevil</name>
    <name type="synonym">Curculio ferrugineus</name>
    <dbReference type="NCBI Taxonomy" id="354439"/>
    <lineage>
        <taxon>Eukaryota</taxon>
        <taxon>Metazoa</taxon>
        <taxon>Ecdysozoa</taxon>
        <taxon>Arthropoda</taxon>
        <taxon>Hexapoda</taxon>
        <taxon>Insecta</taxon>
        <taxon>Pterygota</taxon>
        <taxon>Neoptera</taxon>
        <taxon>Endopterygota</taxon>
        <taxon>Coleoptera</taxon>
        <taxon>Polyphaga</taxon>
        <taxon>Cucujiformia</taxon>
        <taxon>Curculionidae</taxon>
        <taxon>Dryophthorinae</taxon>
        <taxon>Rhynchophorus</taxon>
    </lineage>
</organism>
<reference evidence="2" key="1">
    <citation type="submission" date="2020-08" db="EMBL/GenBank/DDBJ databases">
        <title>Genome sequencing and assembly of the red palm weevil Rhynchophorus ferrugineus.</title>
        <authorList>
            <person name="Dias G.B."/>
            <person name="Bergman C.M."/>
            <person name="Manee M."/>
        </authorList>
    </citation>
    <scope>NUCLEOTIDE SEQUENCE</scope>
    <source>
        <strain evidence="2">AA-2017</strain>
        <tissue evidence="2">Whole larva</tissue>
    </source>
</reference>
<evidence type="ECO:0000313" key="2">
    <source>
        <dbReference type="EMBL" id="KAF7280021.1"/>
    </source>
</evidence>
<comment type="caution">
    <text evidence="2">The sequence shown here is derived from an EMBL/GenBank/DDBJ whole genome shotgun (WGS) entry which is preliminary data.</text>
</comment>
<sequence length="112" mass="12705">MANEKQSNNEELKTSTEYQTAPKLSPNPQISEEFRNLLLEFVISCLLAQPESVIDYAADFFNDILEKRQTTIVREYEEEGEGSVNESNDSEAELDSKNDESGHVIKTNIKFA</sequence>
<name>A0A834MFF1_RHYFE</name>